<accession>A0AAX6NXM5</accession>
<dbReference type="RefSeq" id="XP_004839282.1">
    <property type="nucleotide sequence ID" value="XM_004839225.3"/>
</dbReference>
<dbReference type="GO" id="GO:0005840">
    <property type="term" value="C:ribosome"/>
    <property type="evidence" value="ECO:0007669"/>
    <property type="project" value="UniProtKB-KW"/>
</dbReference>
<dbReference type="CTD" id="9553"/>
<keyword evidence="3" id="KW-0687">Ribonucleoprotein</keyword>
<dbReference type="GO" id="GO:0005739">
    <property type="term" value="C:mitochondrion"/>
    <property type="evidence" value="ECO:0007669"/>
    <property type="project" value="TreeGrafter"/>
</dbReference>
<dbReference type="GeneID" id="101724495"/>
<dbReference type="AlphaFoldDB" id="A0AAX6NXM5"/>
<evidence type="ECO:0000256" key="2">
    <source>
        <dbReference type="ARBA" id="ARBA00022980"/>
    </source>
</evidence>
<evidence type="ECO:0000313" key="4">
    <source>
        <dbReference type="Proteomes" id="UP000694906"/>
    </source>
</evidence>
<proteinExistence type="inferred from homology"/>
<keyword evidence="2 5" id="KW-0689">Ribosomal protein</keyword>
<dbReference type="KEGG" id="hgl:101724495"/>
<dbReference type="PANTHER" id="PTHR47037:SF1">
    <property type="entry name" value="LARGE RIBOSOMAL SUBUNIT PROTEIN BL33M"/>
    <property type="match status" value="1"/>
</dbReference>
<keyword evidence="4" id="KW-1185">Reference proteome</keyword>
<organism evidence="4 5">
    <name type="scientific">Heterocephalus glaber</name>
    <name type="common">Naked mole rat</name>
    <dbReference type="NCBI Taxonomy" id="10181"/>
    <lineage>
        <taxon>Eukaryota</taxon>
        <taxon>Metazoa</taxon>
        <taxon>Chordata</taxon>
        <taxon>Craniata</taxon>
        <taxon>Vertebrata</taxon>
        <taxon>Euteleostomi</taxon>
        <taxon>Mammalia</taxon>
        <taxon>Eutheria</taxon>
        <taxon>Euarchontoglires</taxon>
        <taxon>Glires</taxon>
        <taxon>Rodentia</taxon>
        <taxon>Hystricomorpha</taxon>
        <taxon>Bathyergidae</taxon>
        <taxon>Heterocephalus</taxon>
    </lineage>
</organism>
<dbReference type="PANTHER" id="PTHR47037">
    <property type="entry name" value="39S RIBOSOMAL PROTEIN L33, MITOCHONDRIAL"/>
    <property type="match status" value="1"/>
</dbReference>
<dbReference type="GO" id="GO:1990904">
    <property type="term" value="C:ribonucleoprotein complex"/>
    <property type="evidence" value="ECO:0007669"/>
    <property type="project" value="UniProtKB-KW"/>
</dbReference>
<dbReference type="InterPro" id="IPR038584">
    <property type="entry name" value="Ribosomal_bL33_sf"/>
</dbReference>
<sequence>MFLSAVSFAKSKSKTLLVRMVSQAGTGITFNARRGRLREKLTLLHYDPVATWMELENVMLTETNQTQEDKYQMFSCMESSKSTCASTK</sequence>
<gene>
    <name evidence="5" type="primary">Mrpl33</name>
</gene>
<evidence type="ECO:0000313" key="5">
    <source>
        <dbReference type="RefSeq" id="XP_004839282.1"/>
    </source>
</evidence>
<protein>
    <submittedName>
        <fullName evidence="5">39S ribosomal protein L33, mitochondrial isoform X1</fullName>
    </submittedName>
</protein>
<comment type="similarity">
    <text evidence="1">Belongs to the bacterial ribosomal protein bL33 family.</text>
</comment>
<name>A0AAX6NXM5_HETGA</name>
<evidence type="ECO:0000256" key="1">
    <source>
        <dbReference type="ARBA" id="ARBA00007596"/>
    </source>
</evidence>
<dbReference type="InterPro" id="IPR052008">
    <property type="entry name" value="Mitoribosomal_protein_bL33"/>
</dbReference>
<evidence type="ECO:0000256" key="3">
    <source>
        <dbReference type="ARBA" id="ARBA00023274"/>
    </source>
</evidence>
<reference evidence="5" key="1">
    <citation type="submission" date="2025-08" db="UniProtKB">
        <authorList>
            <consortium name="RefSeq"/>
        </authorList>
    </citation>
    <scope>IDENTIFICATION</scope>
</reference>
<dbReference type="Gene3D" id="2.20.28.120">
    <property type="entry name" value="Ribosomal protein L33"/>
    <property type="match status" value="1"/>
</dbReference>
<dbReference type="Proteomes" id="UP000694906">
    <property type="component" value="Unplaced"/>
</dbReference>